<keyword evidence="3" id="KW-1185">Reference proteome</keyword>
<evidence type="ECO:0000256" key="1">
    <source>
        <dbReference type="SAM" id="Phobius"/>
    </source>
</evidence>
<keyword evidence="1" id="KW-0472">Membrane</keyword>
<dbReference type="Proteomes" id="UP000193978">
    <property type="component" value="Chromosome"/>
</dbReference>
<dbReference type="OrthoDB" id="8439564at2"/>
<dbReference type="RefSeq" id="WP_085771859.1">
    <property type="nucleotide sequence ID" value="NZ_AP027149.1"/>
</dbReference>
<evidence type="ECO:0008006" key="4">
    <source>
        <dbReference type="Google" id="ProtNLM"/>
    </source>
</evidence>
<evidence type="ECO:0000313" key="3">
    <source>
        <dbReference type="Proteomes" id="UP000193978"/>
    </source>
</evidence>
<gene>
    <name evidence="2" type="ORF">B1812_12385</name>
</gene>
<accession>A0A1W6MVY0</accession>
<keyword evidence="1" id="KW-0812">Transmembrane</keyword>
<reference evidence="2 3" key="1">
    <citation type="submission" date="2017-02" db="EMBL/GenBank/DDBJ databases">
        <authorList>
            <person name="Peterson S.W."/>
        </authorList>
    </citation>
    <scope>NUCLEOTIDE SEQUENCE [LARGE SCALE GENOMIC DNA]</scope>
    <source>
        <strain evidence="2 3">S285</strain>
    </source>
</reference>
<dbReference type="EMBL" id="CP019948">
    <property type="protein sequence ID" value="ARN81744.1"/>
    <property type="molecule type" value="Genomic_DNA"/>
</dbReference>
<sequence length="286" mass="31331">MTVWHLLKIVGVGLMLLLAYQSVVSLQKRLTPLSLFADPAALPSDLDDARVHFQPGGEDCARDVAALMGEATARVVAAQGKPFAKEPIVVVYTSYGDYGRSNGYDDVGILATARSGRVLLSPALCHEDKPKLKKVLTHELSHTHLFGWRGVIAERPPSWFTEGLAVMISDGGGAESVDEKEALAALKDGYAIKVAETGVWRDFNSIPFEKEPKPKGEGADFFRYRQNLAFREAGLFVAWLKREQPEAFAKLLTKLQDGAFFGEAFKEAYGASLGQQWLKFRDGAKG</sequence>
<proteinExistence type="predicted"/>
<organism evidence="2 3">
    <name type="scientific">Methylocystis bryophila</name>
    <dbReference type="NCBI Taxonomy" id="655015"/>
    <lineage>
        <taxon>Bacteria</taxon>
        <taxon>Pseudomonadati</taxon>
        <taxon>Pseudomonadota</taxon>
        <taxon>Alphaproteobacteria</taxon>
        <taxon>Hyphomicrobiales</taxon>
        <taxon>Methylocystaceae</taxon>
        <taxon>Methylocystis</taxon>
    </lineage>
</organism>
<name>A0A1W6MVY0_9HYPH</name>
<evidence type="ECO:0000313" key="2">
    <source>
        <dbReference type="EMBL" id="ARN81744.1"/>
    </source>
</evidence>
<dbReference type="KEGG" id="mbry:B1812_12385"/>
<keyword evidence="1" id="KW-1133">Transmembrane helix</keyword>
<dbReference type="AlphaFoldDB" id="A0A1W6MVY0"/>
<feature type="transmembrane region" description="Helical" evidence="1">
    <location>
        <begin position="6"/>
        <end position="26"/>
    </location>
</feature>
<dbReference type="STRING" id="655015.B1812_12385"/>
<protein>
    <recommendedName>
        <fullName evidence="4">Peptidase MA-like domain-containing protein</fullName>
    </recommendedName>
</protein>